<accession>A0A838YP86</accession>
<comment type="caution">
    <text evidence="1">The sequence shown here is derived from an EMBL/GenBank/DDBJ whole genome shotgun (WGS) entry which is preliminary data.</text>
</comment>
<dbReference type="EMBL" id="JACETM010000050">
    <property type="protein sequence ID" value="MBA4724352.1"/>
    <property type="molecule type" value="Genomic_DNA"/>
</dbReference>
<sequence>MKNNAIKFLTFGLAVFLVGCSNSTEPVVEESQGPIYRGPYHIEFLACNAGPDYSSENAQQMLAEWKELDHSEDLRWAGVHAPEGDNNRFDNGWWELEWTSKEAADQAWASENPEFIAWAQKYESVISCDGEGRYPWTFYLPRPSNSFGPVEAEDGYYASAYLACSFNEGYERQDLRATVVEYNTYLDSANDVGGYYFGVYFPEFDADDDFLWLNAHSSFDGMAAGNADWEINGKEMQAKFDEISTCRTPDLYNSWMLRSVNEEEGES</sequence>
<dbReference type="Proteomes" id="UP000585327">
    <property type="component" value="Unassembled WGS sequence"/>
</dbReference>
<name>A0A838YP86_9GAMM</name>
<dbReference type="PROSITE" id="PS51257">
    <property type="entry name" value="PROKAR_LIPOPROTEIN"/>
    <property type="match status" value="1"/>
</dbReference>
<proteinExistence type="predicted"/>
<evidence type="ECO:0000313" key="1">
    <source>
        <dbReference type="EMBL" id="MBA4724352.1"/>
    </source>
</evidence>
<dbReference type="AlphaFoldDB" id="A0A838YP86"/>
<organism evidence="1 2">
    <name type="scientific">SAR86 cluster bacterium</name>
    <dbReference type="NCBI Taxonomy" id="2030880"/>
    <lineage>
        <taxon>Bacteria</taxon>
        <taxon>Pseudomonadati</taxon>
        <taxon>Pseudomonadota</taxon>
        <taxon>Gammaproteobacteria</taxon>
        <taxon>SAR86 cluster</taxon>
    </lineage>
</organism>
<protein>
    <submittedName>
        <fullName evidence="1">Uncharacterized protein</fullName>
    </submittedName>
</protein>
<evidence type="ECO:0000313" key="2">
    <source>
        <dbReference type="Proteomes" id="UP000585327"/>
    </source>
</evidence>
<reference evidence="1 2" key="1">
    <citation type="submission" date="2020-06" db="EMBL/GenBank/DDBJ databases">
        <title>Dysbiosis in marine aquaculture revealed through microbiome analysis: reverse ecology for environmental sustainability.</title>
        <authorList>
            <person name="Haro-Moreno J.M."/>
            <person name="Coutinho F.H."/>
            <person name="Zaragoza-Solas A."/>
            <person name="Picazo A."/>
            <person name="Almagro-Moreno S."/>
            <person name="Lopez-Perez M."/>
        </authorList>
    </citation>
    <scope>NUCLEOTIDE SEQUENCE [LARGE SCALE GENOMIC DNA]</scope>
    <source>
        <strain evidence="1">MCMED-G42</strain>
    </source>
</reference>
<gene>
    <name evidence="1" type="ORF">H2021_03945</name>
</gene>